<dbReference type="PANTHER" id="PTHR23513">
    <property type="entry name" value="INTEGRAL MEMBRANE EFFLUX PROTEIN-RELATED"/>
    <property type="match status" value="1"/>
</dbReference>
<dbReference type="RefSeq" id="WP_091527995.1">
    <property type="nucleotide sequence ID" value="NZ_LT629772.1"/>
</dbReference>
<evidence type="ECO:0000256" key="4">
    <source>
        <dbReference type="ARBA" id="ARBA00022692"/>
    </source>
</evidence>
<dbReference type="InterPro" id="IPR036259">
    <property type="entry name" value="MFS_trans_sf"/>
</dbReference>
<keyword evidence="2" id="KW-0813">Transport</keyword>
<feature type="transmembrane region" description="Helical" evidence="7">
    <location>
        <begin position="357"/>
        <end position="377"/>
    </location>
</feature>
<feature type="transmembrane region" description="Helical" evidence="7">
    <location>
        <begin position="323"/>
        <end position="345"/>
    </location>
</feature>
<reference evidence="9 10" key="1">
    <citation type="submission" date="2016-10" db="EMBL/GenBank/DDBJ databases">
        <authorList>
            <person name="de Groot N.N."/>
        </authorList>
    </citation>
    <scope>NUCLEOTIDE SEQUENCE [LARGE SCALE GENOMIC DNA]</scope>
    <source>
        <strain evidence="9 10">DSM 21800</strain>
    </source>
</reference>
<feature type="transmembrane region" description="Helical" evidence="7">
    <location>
        <begin position="231"/>
        <end position="250"/>
    </location>
</feature>
<keyword evidence="5 7" id="KW-1133">Transmembrane helix</keyword>
<dbReference type="STRING" id="630515.SAMN04489812_4712"/>
<feature type="transmembrane region" description="Helical" evidence="7">
    <location>
        <begin position="21"/>
        <end position="44"/>
    </location>
</feature>
<evidence type="ECO:0000256" key="1">
    <source>
        <dbReference type="ARBA" id="ARBA00004651"/>
    </source>
</evidence>
<dbReference type="Pfam" id="PF05977">
    <property type="entry name" value="MFS_3"/>
    <property type="match status" value="1"/>
</dbReference>
<evidence type="ECO:0000256" key="5">
    <source>
        <dbReference type="ARBA" id="ARBA00022989"/>
    </source>
</evidence>
<feature type="domain" description="Major facilitator superfamily (MFS) profile" evidence="8">
    <location>
        <begin position="1"/>
        <end position="197"/>
    </location>
</feature>
<evidence type="ECO:0000313" key="9">
    <source>
        <dbReference type="EMBL" id="SDT23456.1"/>
    </source>
</evidence>
<proteinExistence type="predicted"/>
<dbReference type="GO" id="GO:0005886">
    <property type="term" value="C:plasma membrane"/>
    <property type="evidence" value="ECO:0007669"/>
    <property type="project" value="UniProtKB-SubCell"/>
</dbReference>
<dbReference type="AlphaFoldDB" id="A0A1H1YQR1"/>
<dbReference type="GO" id="GO:0022857">
    <property type="term" value="F:transmembrane transporter activity"/>
    <property type="evidence" value="ECO:0007669"/>
    <property type="project" value="InterPro"/>
</dbReference>
<dbReference type="OrthoDB" id="69054at2"/>
<accession>A0A1H1YQR1</accession>
<evidence type="ECO:0000256" key="6">
    <source>
        <dbReference type="ARBA" id="ARBA00023136"/>
    </source>
</evidence>
<feature type="transmembrane region" description="Helical" evidence="7">
    <location>
        <begin position="270"/>
        <end position="290"/>
    </location>
</feature>
<dbReference type="PANTHER" id="PTHR23513:SF11">
    <property type="entry name" value="STAPHYLOFERRIN A TRANSPORTER"/>
    <property type="match status" value="1"/>
</dbReference>
<feature type="transmembrane region" description="Helical" evidence="7">
    <location>
        <begin position="297"/>
        <end position="317"/>
    </location>
</feature>
<dbReference type="InterPro" id="IPR010290">
    <property type="entry name" value="TM_effector"/>
</dbReference>
<dbReference type="Gene3D" id="1.20.1250.20">
    <property type="entry name" value="MFS general substrate transporter like domains"/>
    <property type="match status" value="1"/>
</dbReference>
<evidence type="ECO:0000259" key="8">
    <source>
        <dbReference type="PROSITE" id="PS50850"/>
    </source>
</evidence>
<evidence type="ECO:0000313" key="10">
    <source>
        <dbReference type="Proteomes" id="UP000199103"/>
    </source>
</evidence>
<dbReference type="SUPFAM" id="SSF103473">
    <property type="entry name" value="MFS general substrate transporter"/>
    <property type="match status" value="1"/>
</dbReference>
<dbReference type="InterPro" id="IPR020846">
    <property type="entry name" value="MFS_dom"/>
</dbReference>
<keyword evidence="10" id="KW-1185">Reference proteome</keyword>
<evidence type="ECO:0000256" key="2">
    <source>
        <dbReference type="ARBA" id="ARBA00022448"/>
    </source>
</evidence>
<dbReference type="EMBL" id="LT629772">
    <property type="protein sequence ID" value="SDT23456.1"/>
    <property type="molecule type" value="Genomic_DNA"/>
</dbReference>
<sequence length="445" mass="45445">MQYPRALRPLSVSTYRWLASALVASLIGSGLWVVAMVWQIVAIGGGAGELSLAAGGSAVGMLLTILLGGALADRVPQRRILIVVESTRAVTVGVIALLSLTGTVQVWQIAAVALVMGAVGGLYYPAYTALLPQILPADQLLAANGFEGMTRPVLAQAAGPAAAGALIASSSPGAAIAASALTGVAAVLCILRLPHLAQVSATAGTASSGPAVVALLRDVRDGFGYMGKTPWLLGTSVFASLMIMVVMGPFEVLVPFAIKDQVGGGAQQHAWVLAAFGIGGAVGSLVIASLRLPRRYLTVMIMLWALGCLPLAVFGLTDQVLPMIIAAFVVGAGFNGGVVIWGTLLQRRVPREMMGRVSSLDMFVSSAFMPVSMAVAGPVGQAVGLPVTFLIVALAPALIGLLAIIAARMPADEIRHPLDTVESDDLDTVASATPAEQSELVGAAC</sequence>
<gene>
    <name evidence="9" type="ORF">SAMN04489812_4712</name>
</gene>
<feature type="transmembrane region" description="Helical" evidence="7">
    <location>
        <begin position="383"/>
        <end position="407"/>
    </location>
</feature>
<protein>
    <submittedName>
        <fullName evidence="9">Predicted arabinose efflux permease, MFS family</fullName>
    </submittedName>
</protein>
<organism evidence="9 10">
    <name type="scientific">Microlunatus soli</name>
    <dbReference type="NCBI Taxonomy" id="630515"/>
    <lineage>
        <taxon>Bacteria</taxon>
        <taxon>Bacillati</taxon>
        <taxon>Actinomycetota</taxon>
        <taxon>Actinomycetes</taxon>
        <taxon>Propionibacteriales</taxon>
        <taxon>Propionibacteriaceae</taxon>
        <taxon>Microlunatus</taxon>
    </lineage>
</organism>
<feature type="transmembrane region" description="Helical" evidence="7">
    <location>
        <begin position="174"/>
        <end position="193"/>
    </location>
</feature>
<keyword evidence="4 7" id="KW-0812">Transmembrane</keyword>
<dbReference type="Proteomes" id="UP000199103">
    <property type="component" value="Chromosome I"/>
</dbReference>
<comment type="subcellular location">
    <subcellularLocation>
        <location evidence="1">Cell membrane</location>
        <topology evidence="1">Multi-pass membrane protein</topology>
    </subcellularLocation>
</comment>
<evidence type="ECO:0000256" key="7">
    <source>
        <dbReference type="SAM" id="Phobius"/>
    </source>
</evidence>
<dbReference type="PROSITE" id="PS50850">
    <property type="entry name" value="MFS"/>
    <property type="match status" value="1"/>
</dbReference>
<feature type="transmembrane region" description="Helical" evidence="7">
    <location>
        <begin position="50"/>
        <end position="68"/>
    </location>
</feature>
<keyword evidence="3" id="KW-1003">Cell membrane</keyword>
<name>A0A1H1YQR1_9ACTN</name>
<dbReference type="CDD" id="cd06173">
    <property type="entry name" value="MFS_MefA_like"/>
    <property type="match status" value="1"/>
</dbReference>
<evidence type="ECO:0000256" key="3">
    <source>
        <dbReference type="ARBA" id="ARBA00022475"/>
    </source>
</evidence>
<keyword evidence="6 7" id="KW-0472">Membrane</keyword>